<dbReference type="InterPro" id="IPR005627">
    <property type="entry name" value="CutC-like"/>
</dbReference>
<dbReference type="SUPFAM" id="SSF110395">
    <property type="entry name" value="CutC-like"/>
    <property type="match status" value="1"/>
</dbReference>
<comment type="caution">
    <text evidence="2">Once thought to be involved in copper homeostasis, experiments in E.coli have shown this is not the case.</text>
</comment>
<comment type="similarity">
    <text evidence="1 2">Belongs to the CutC family.</text>
</comment>
<reference evidence="4" key="1">
    <citation type="journal article" date="2019" name="Int. J. Syst. Evol. Microbiol.">
        <title>The Global Catalogue of Microorganisms (GCM) 10K type strain sequencing project: providing services to taxonomists for standard genome sequencing and annotation.</title>
        <authorList>
            <consortium name="The Broad Institute Genomics Platform"/>
            <consortium name="The Broad Institute Genome Sequencing Center for Infectious Disease"/>
            <person name="Wu L."/>
            <person name="Ma J."/>
        </authorList>
    </citation>
    <scope>NUCLEOTIDE SEQUENCE [LARGE SCALE GENOMIC DNA]</scope>
    <source>
        <strain evidence="4">CGMCC 1.19032</strain>
    </source>
</reference>
<dbReference type="Proteomes" id="UP001595969">
    <property type="component" value="Unassembled WGS sequence"/>
</dbReference>
<organism evidence="3 4">
    <name type="scientific">Enterococcus lemanii</name>
    <dbReference type="NCBI Taxonomy" id="1159752"/>
    <lineage>
        <taxon>Bacteria</taxon>
        <taxon>Bacillati</taxon>
        <taxon>Bacillota</taxon>
        <taxon>Bacilli</taxon>
        <taxon>Lactobacillales</taxon>
        <taxon>Enterococcaceae</taxon>
        <taxon>Enterococcus</taxon>
    </lineage>
</organism>
<dbReference type="PANTHER" id="PTHR12598">
    <property type="entry name" value="COPPER HOMEOSTASIS PROTEIN CUTC"/>
    <property type="match status" value="1"/>
</dbReference>
<comment type="subcellular location">
    <subcellularLocation>
        <location evidence="2">Cytoplasm</location>
    </subcellularLocation>
</comment>
<evidence type="ECO:0000256" key="1">
    <source>
        <dbReference type="ARBA" id="ARBA00007768"/>
    </source>
</evidence>
<comment type="caution">
    <text evidence="3">The sequence shown here is derived from an EMBL/GenBank/DDBJ whole genome shotgun (WGS) entry which is preliminary data.</text>
</comment>
<dbReference type="InterPro" id="IPR036822">
    <property type="entry name" value="CutC-like_dom_sf"/>
</dbReference>
<dbReference type="Pfam" id="PF03932">
    <property type="entry name" value="CutC"/>
    <property type="match status" value="1"/>
</dbReference>
<evidence type="ECO:0000313" key="4">
    <source>
        <dbReference type="Proteomes" id="UP001595969"/>
    </source>
</evidence>
<keyword evidence="4" id="KW-1185">Reference proteome</keyword>
<evidence type="ECO:0000313" key="3">
    <source>
        <dbReference type="EMBL" id="MFC4718288.1"/>
    </source>
</evidence>
<protein>
    <recommendedName>
        <fullName evidence="2">PF03932 family protein CutC</fullName>
    </recommendedName>
</protein>
<proteinExistence type="inferred from homology"/>
<sequence>MLKEFCAENFTDIPKAIEQGVKRIELCDNLTVGGTTPSAGVIETTVQYAHENNVTVMTIIRPRSGNFVYNDYELKIMETDLIEAKKYGTDGVVIGCLNEDGWLDEEALDVLIDRAVGLEITFHMAFDAMSKENQFKAIDWLVENVVDRILTHGGVAGTPIEDNFEHLKELIAYANGRIIILPGGGVNHANAQLVADALQVNEVHGTKIVSF</sequence>
<evidence type="ECO:0000256" key="2">
    <source>
        <dbReference type="HAMAP-Rule" id="MF_00795"/>
    </source>
</evidence>
<dbReference type="RefSeq" id="WP_204654952.1">
    <property type="nucleotide sequence ID" value="NZ_JAFBFD010000045.1"/>
</dbReference>
<accession>A0ABV9MUG7</accession>
<dbReference type="Gene3D" id="3.20.20.380">
    <property type="entry name" value="Copper homeostasis (CutC) domain"/>
    <property type="match status" value="1"/>
</dbReference>
<gene>
    <name evidence="2" type="primary">cutC</name>
    <name evidence="3" type="ORF">ACFO5I_00690</name>
</gene>
<keyword evidence="2" id="KW-0963">Cytoplasm</keyword>
<dbReference type="HAMAP" id="MF_00795">
    <property type="entry name" value="CutC"/>
    <property type="match status" value="1"/>
</dbReference>
<dbReference type="EMBL" id="JBHSGS010000005">
    <property type="protein sequence ID" value="MFC4718288.1"/>
    <property type="molecule type" value="Genomic_DNA"/>
</dbReference>
<dbReference type="PANTHER" id="PTHR12598:SF0">
    <property type="entry name" value="COPPER HOMEOSTASIS PROTEIN CUTC HOMOLOG"/>
    <property type="match status" value="1"/>
</dbReference>
<name>A0ABV9MUG7_9ENTE</name>